<comment type="caution">
    <text evidence="2">The sequence shown here is derived from an EMBL/GenBank/DDBJ whole genome shotgun (WGS) entry which is preliminary data.</text>
</comment>
<evidence type="ECO:0000313" key="3">
    <source>
        <dbReference type="Proteomes" id="UP000019364"/>
    </source>
</evidence>
<dbReference type="eggNOG" id="COG0613">
    <property type="taxonomic scope" value="Bacteria"/>
</dbReference>
<dbReference type="SUPFAM" id="SSF89550">
    <property type="entry name" value="PHP domain-like"/>
    <property type="match status" value="1"/>
</dbReference>
<dbReference type="SMART" id="SM00481">
    <property type="entry name" value="POLIIIAc"/>
    <property type="match status" value="1"/>
</dbReference>
<dbReference type="GO" id="GO:0004534">
    <property type="term" value="F:5'-3' RNA exonuclease activity"/>
    <property type="evidence" value="ECO:0007669"/>
    <property type="project" value="TreeGrafter"/>
</dbReference>
<dbReference type="EMBL" id="BAVZ01000005">
    <property type="protein sequence ID" value="GAF07966.1"/>
    <property type="molecule type" value="Genomic_DNA"/>
</dbReference>
<dbReference type="InterPro" id="IPR052018">
    <property type="entry name" value="PHP_domain"/>
</dbReference>
<dbReference type="Gene3D" id="3.20.20.140">
    <property type="entry name" value="Metal-dependent hydrolases"/>
    <property type="match status" value="1"/>
</dbReference>
<sequence length="142" mass="15833">MIIDLHCHTNISDNSFKIRDVITMAKEQGVTHLAITDHDTTAGLEEAIRIGTELGIHIIPGIEISAYDYQRGTRAHILGLYVTPGHEALSKLCDPMIEKRHEASREMVQQIIEAGYDISWEQVEIFAEGGTGVYNSILCMHC</sequence>
<reference evidence="2 3" key="1">
    <citation type="journal article" date="2014" name="Genome Announc.">
        <title>Draft Genome Sequence of Paenibacillus pini JCM 16418T, Isolated from the Rhizosphere of Pine Tree.</title>
        <authorList>
            <person name="Yuki M."/>
            <person name="Oshima K."/>
            <person name="Suda W."/>
            <person name="Oshida Y."/>
            <person name="Kitamura K."/>
            <person name="Iida Y."/>
            <person name="Hattori M."/>
            <person name="Ohkuma M."/>
        </authorList>
    </citation>
    <scope>NUCLEOTIDE SEQUENCE [LARGE SCALE GENOMIC DNA]</scope>
    <source>
        <strain evidence="2 3">JCM 16418</strain>
    </source>
</reference>
<dbReference type="Pfam" id="PF02811">
    <property type="entry name" value="PHP"/>
    <property type="match status" value="1"/>
</dbReference>
<protein>
    <submittedName>
        <fullName evidence="2">Metal-dependent phosphoesterase</fullName>
    </submittedName>
</protein>
<keyword evidence="3" id="KW-1185">Reference proteome</keyword>
<dbReference type="Gene3D" id="1.10.150.650">
    <property type="match status" value="1"/>
</dbReference>
<gene>
    <name evidence="2" type="ORF">JCM16418_2000</name>
</gene>
<dbReference type="InterPro" id="IPR016195">
    <property type="entry name" value="Pol/histidinol_Pase-like"/>
</dbReference>
<dbReference type="PANTHER" id="PTHR42924:SF3">
    <property type="entry name" value="POLYMERASE_HISTIDINOL PHOSPHATASE N-TERMINAL DOMAIN-CONTAINING PROTEIN"/>
    <property type="match status" value="1"/>
</dbReference>
<dbReference type="GO" id="GO:0035312">
    <property type="term" value="F:5'-3' DNA exonuclease activity"/>
    <property type="evidence" value="ECO:0007669"/>
    <property type="project" value="TreeGrafter"/>
</dbReference>
<evidence type="ECO:0000259" key="1">
    <source>
        <dbReference type="SMART" id="SM00481"/>
    </source>
</evidence>
<proteinExistence type="predicted"/>
<dbReference type="Proteomes" id="UP000019364">
    <property type="component" value="Unassembled WGS sequence"/>
</dbReference>
<dbReference type="InterPro" id="IPR003141">
    <property type="entry name" value="Pol/His_phosphatase_N"/>
</dbReference>
<feature type="domain" description="Polymerase/histidinol phosphatase N-terminal" evidence="1">
    <location>
        <begin position="3"/>
        <end position="68"/>
    </location>
</feature>
<dbReference type="RefSeq" id="WP_242403762.1">
    <property type="nucleotide sequence ID" value="NZ_BAVZ01000005.1"/>
</dbReference>
<dbReference type="InterPro" id="IPR004013">
    <property type="entry name" value="PHP_dom"/>
</dbReference>
<evidence type="ECO:0000313" key="2">
    <source>
        <dbReference type="EMBL" id="GAF07966.1"/>
    </source>
</evidence>
<dbReference type="AlphaFoldDB" id="W7YTM4"/>
<accession>W7YTM4</accession>
<dbReference type="STRING" id="1236976.JCM16418_2000"/>
<dbReference type="PANTHER" id="PTHR42924">
    <property type="entry name" value="EXONUCLEASE"/>
    <property type="match status" value="1"/>
</dbReference>
<name>W7YTM4_9BACL</name>
<organism evidence="2 3">
    <name type="scientific">Paenibacillus pini JCM 16418</name>
    <dbReference type="NCBI Taxonomy" id="1236976"/>
    <lineage>
        <taxon>Bacteria</taxon>
        <taxon>Bacillati</taxon>
        <taxon>Bacillota</taxon>
        <taxon>Bacilli</taxon>
        <taxon>Bacillales</taxon>
        <taxon>Paenibacillaceae</taxon>
        <taxon>Paenibacillus</taxon>
    </lineage>
</organism>